<reference evidence="1 2" key="1">
    <citation type="submission" date="2017-04" db="EMBL/GenBank/DDBJ databases">
        <title>Environmental T4-family bacteriophages evolve to escape abortive infection via multiple routes in a bacterial host employing altruistic suicide through Type III toxin-antitoxin systems.</title>
        <authorList>
            <person name="Chen B."/>
            <person name="Salmond G.P.C."/>
            <person name="Akusobi C."/>
            <person name="Fang X."/>
        </authorList>
    </citation>
    <scope>NUCLEOTIDE SEQUENCE [LARGE SCALE GENOMIC DNA]</scope>
</reference>
<evidence type="ECO:0000313" key="2">
    <source>
        <dbReference type="Proteomes" id="UP000225148"/>
    </source>
</evidence>
<dbReference type="GeneID" id="40085661"/>
<dbReference type="EMBL" id="MF036690">
    <property type="protein sequence ID" value="ARW57675.1"/>
    <property type="molecule type" value="Genomic_DNA"/>
</dbReference>
<name>A0A1Z1LXZ2_9CAUD</name>
<proteinExistence type="predicted"/>
<evidence type="ECO:0000313" key="1">
    <source>
        <dbReference type="EMBL" id="ARW57675.1"/>
    </source>
</evidence>
<dbReference type="KEGG" id="vg:40085661"/>
<keyword evidence="2" id="KW-1185">Reference proteome</keyword>
<accession>A0A1Z1LXZ2</accession>
<dbReference type="Proteomes" id="UP000225148">
    <property type="component" value="Segment"/>
</dbReference>
<protein>
    <submittedName>
        <fullName evidence="1">Hinge connector</fullName>
    </submittedName>
</protein>
<dbReference type="OrthoDB" id="10867at10239"/>
<organism evidence="1 2">
    <name type="scientific">Serratia phage CHI14</name>
    <dbReference type="NCBI Taxonomy" id="2006941"/>
    <lineage>
        <taxon>Viruses</taxon>
        <taxon>Duplodnaviria</taxon>
        <taxon>Heunggongvirae</taxon>
        <taxon>Uroviricota</taxon>
        <taxon>Caudoviricetes</taxon>
        <taxon>Pantevenvirales</taxon>
        <taxon>Straboviridae</taxon>
        <taxon>Tevenvirinae</taxon>
        <taxon>Winklervirus</taxon>
        <taxon>Winklervirus chi14</taxon>
    </lineage>
</organism>
<sequence>MADLKASSTVGGAVIWHQGNFPLFPVGDSLLYKTFKVYTEKDKPQAIDNDFVSKAQGGEYLKAVNFVEGFGFTDNNGYKIKFGKPGSTEPTVNYSASIKIESPFAFETSENKPFIIFDPSQDLSNPRLTVMGKVIAGEVWDSNTRVFSPANPPTPTDVSLGNVTNDKQVKINTTDLQTMKGELRAPNMSSENPAIEPNQLTRYDQTVLRDADQDFGYYS</sequence>
<dbReference type="RefSeq" id="YP_009609577.1">
    <property type="nucleotide sequence ID" value="NC_041996.1"/>
</dbReference>